<reference evidence="1 2" key="1">
    <citation type="submission" date="2024-02" db="EMBL/GenBank/DDBJ databases">
        <authorList>
            <person name="Chen Y."/>
            <person name="Shah S."/>
            <person name="Dougan E. K."/>
            <person name="Thang M."/>
            <person name="Chan C."/>
        </authorList>
    </citation>
    <scope>NUCLEOTIDE SEQUENCE [LARGE SCALE GENOMIC DNA]</scope>
</reference>
<name>A0ABP0PIA5_9DINO</name>
<dbReference type="EMBL" id="CAXAMM010036125">
    <property type="protein sequence ID" value="CAK9075366.1"/>
    <property type="molecule type" value="Genomic_DNA"/>
</dbReference>
<evidence type="ECO:0000313" key="1">
    <source>
        <dbReference type="EMBL" id="CAK9075366.1"/>
    </source>
</evidence>
<accession>A0ABP0PIA5</accession>
<evidence type="ECO:0000313" key="2">
    <source>
        <dbReference type="Proteomes" id="UP001642464"/>
    </source>
</evidence>
<sequence>MSTDRFMAFEQKMAGVKMLQKLDDTESIRIIFQDYGKPPEMVYDSIKTPEKYMLLENLRQDAIAFVALVNNDPILKKLFRAYAVREGISMFNACQRRQMEDDLAFFTPKAKL</sequence>
<keyword evidence="2" id="KW-1185">Reference proteome</keyword>
<organism evidence="1 2">
    <name type="scientific">Durusdinium trenchii</name>
    <dbReference type="NCBI Taxonomy" id="1381693"/>
    <lineage>
        <taxon>Eukaryota</taxon>
        <taxon>Sar</taxon>
        <taxon>Alveolata</taxon>
        <taxon>Dinophyceae</taxon>
        <taxon>Suessiales</taxon>
        <taxon>Symbiodiniaceae</taxon>
        <taxon>Durusdinium</taxon>
    </lineage>
</organism>
<gene>
    <name evidence="1" type="ORF">SCF082_LOCUS36535</name>
</gene>
<dbReference type="Proteomes" id="UP001642464">
    <property type="component" value="Unassembled WGS sequence"/>
</dbReference>
<proteinExistence type="predicted"/>
<protein>
    <submittedName>
        <fullName evidence="1">Uncharacterized protein</fullName>
    </submittedName>
</protein>
<comment type="caution">
    <text evidence="1">The sequence shown here is derived from an EMBL/GenBank/DDBJ whole genome shotgun (WGS) entry which is preliminary data.</text>
</comment>